<protein>
    <submittedName>
        <fullName evidence="2">Uncharacterized protein</fullName>
    </submittedName>
</protein>
<proteinExistence type="predicted"/>
<dbReference type="Proteomes" id="UP000024635">
    <property type="component" value="Unassembled WGS sequence"/>
</dbReference>
<evidence type="ECO:0000313" key="2">
    <source>
        <dbReference type="EMBL" id="EYB97835.1"/>
    </source>
</evidence>
<organism evidence="2 3">
    <name type="scientific">Ancylostoma ceylanicum</name>
    <dbReference type="NCBI Taxonomy" id="53326"/>
    <lineage>
        <taxon>Eukaryota</taxon>
        <taxon>Metazoa</taxon>
        <taxon>Ecdysozoa</taxon>
        <taxon>Nematoda</taxon>
        <taxon>Chromadorea</taxon>
        <taxon>Rhabditida</taxon>
        <taxon>Rhabditina</taxon>
        <taxon>Rhabditomorpha</taxon>
        <taxon>Strongyloidea</taxon>
        <taxon>Ancylostomatidae</taxon>
        <taxon>Ancylostomatinae</taxon>
        <taxon>Ancylostoma</taxon>
    </lineage>
</organism>
<sequence>MRQRWTGSTREHDQSIIGRGVQQTGRKPRRDAALVRVELLVWGFQYFRSCDNINEHTDEETVENITCNSLAKISLSSTSALQTRILVIAGLLAVRTKSYHASLIKCEGFTYLR</sequence>
<dbReference type="EMBL" id="JARK01001472">
    <property type="protein sequence ID" value="EYB97835.1"/>
    <property type="molecule type" value="Genomic_DNA"/>
</dbReference>
<comment type="caution">
    <text evidence="2">The sequence shown here is derived from an EMBL/GenBank/DDBJ whole genome shotgun (WGS) entry which is preliminary data.</text>
</comment>
<keyword evidence="3" id="KW-1185">Reference proteome</keyword>
<evidence type="ECO:0000313" key="3">
    <source>
        <dbReference type="Proteomes" id="UP000024635"/>
    </source>
</evidence>
<accession>A0A016T539</accession>
<name>A0A016T539_9BILA</name>
<reference evidence="3" key="1">
    <citation type="journal article" date="2015" name="Nat. Genet.">
        <title>The genome and transcriptome of the zoonotic hookworm Ancylostoma ceylanicum identify infection-specific gene families.</title>
        <authorList>
            <person name="Schwarz E.M."/>
            <person name="Hu Y."/>
            <person name="Antoshechkin I."/>
            <person name="Miller M.M."/>
            <person name="Sternberg P.W."/>
            <person name="Aroian R.V."/>
        </authorList>
    </citation>
    <scope>NUCLEOTIDE SEQUENCE</scope>
    <source>
        <strain evidence="3">HY135</strain>
    </source>
</reference>
<evidence type="ECO:0000256" key="1">
    <source>
        <dbReference type="SAM" id="MobiDB-lite"/>
    </source>
</evidence>
<feature type="region of interest" description="Disordered" evidence="1">
    <location>
        <begin position="1"/>
        <end position="28"/>
    </location>
</feature>
<gene>
    <name evidence="2" type="primary">Acey_s0136.g1953</name>
    <name evidence="2" type="ORF">Y032_0136g1953</name>
</gene>
<dbReference type="AlphaFoldDB" id="A0A016T539"/>